<accession>I0SB98</accession>
<keyword evidence="1" id="KW-1133">Transmembrane helix</keyword>
<feature type="transmembrane region" description="Helical" evidence="1">
    <location>
        <begin position="12"/>
        <end position="34"/>
    </location>
</feature>
<reference evidence="2 3" key="1">
    <citation type="submission" date="2012-01" db="EMBL/GenBank/DDBJ databases">
        <authorList>
            <person name="Harkins D.M."/>
            <person name="Madupu R."/>
            <person name="Durkin A.S."/>
            <person name="Torralba M."/>
            <person name="Methe B."/>
            <person name="Sutton G.G."/>
            <person name="Nelson K.E."/>
        </authorList>
    </citation>
    <scope>NUCLEOTIDE SEQUENCE [LARGE SCALE GENOMIC DNA]</scope>
    <source>
        <strain evidence="2 3">CCUG 39159</strain>
    </source>
</reference>
<gene>
    <name evidence="2" type="ORF">HMPREF1043_1627</name>
</gene>
<dbReference type="EMBL" id="AICP01000048">
    <property type="protein sequence ID" value="EID20651.1"/>
    <property type="molecule type" value="Genomic_DNA"/>
</dbReference>
<evidence type="ECO:0000256" key="1">
    <source>
        <dbReference type="SAM" id="Phobius"/>
    </source>
</evidence>
<protein>
    <submittedName>
        <fullName evidence="2">Uncharacterized protein</fullName>
    </submittedName>
</protein>
<sequence length="39" mass="4564">MVFYNKTKLNMFFDLTGTLVIAIILFIVSCYLFGKIDRN</sequence>
<dbReference type="Proteomes" id="UP000003245">
    <property type="component" value="Unassembled WGS sequence"/>
</dbReference>
<evidence type="ECO:0000313" key="3">
    <source>
        <dbReference type="Proteomes" id="UP000003245"/>
    </source>
</evidence>
<dbReference type="PROSITE" id="PS51257">
    <property type="entry name" value="PROKAR_LIPOPROTEIN"/>
    <property type="match status" value="1"/>
</dbReference>
<proteinExistence type="predicted"/>
<keyword evidence="3" id="KW-1185">Reference proteome</keyword>
<evidence type="ECO:0000313" key="2">
    <source>
        <dbReference type="EMBL" id="EID20651.1"/>
    </source>
</evidence>
<name>I0SB98_STRAP</name>
<keyword evidence="1" id="KW-0812">Transmembrane</keyword>
<comment type="caution">
    <text evidence="2">The sequence shown here is derived from an EMBL/GenBank/DDBJ whole genome shotgun (WGS) entry which is preliminary data.</text>
</comment>
<keyword evidence="1" id="KW-0472">Membrane</keyword>
<dbReference type="AlphaFoldDB" id="I0SB98"/>
<organism evidence="2 3">
    <name type="scientific">Streptococcus anginosus subsp. whileyi CCUG 39159</name>
    <dbReference type="NCBI Taxonomy" id="1095729"/>
    <lineage>
        <taxon>Bacteria</taxon>
        <taxon>Bacillati</taxon>
        <taxon>Bacillota</taxon>
        <taxon>Bacilli</taxon>
        <taxon>Lactobacillales</taxon>
        <taxon>Streptococcaceae</taxon>
        <taxon>Streptococcus</taxon>
        <taxon>Streptococcus anginosus group</taxon>
    </lineage>
</organism>